<protein>
    <submittedName>
        <fullName evidence="2">PRD domain-containing protein</fullName>
    </submittedName>
</protein>
<dbReference type="Gene3D" id="1.10.1790.10">
    <property type="entry name" value="PRD domain"/>
    <property type="match status" value="1"/>
</dbReference>
<comment type="caution">
    <text evidence="2">The sequence shown here is derived from an EMBL/GenBank/DDBJ whole genome shotgun (WGS) entry which is preliminary data.</text>
</comment>
<sequence length="125" mass="14675">MNLIELKKRLQMLEEQHVITPKARHIALLSFEKLLHVLNVEDIYQAEMLFTHLPMALTRIEKGEKVESPVEEVLNEVRNSEHFSEAEKQVACIEKEWESSLPCEEKNFLYMHYTNVINLNIRGGE</sequence>
<feature type="domain" description="PRD" evidence="1">
    <location>
        <begin position="14"/>
        <end position="123"/>
    </location>
</feature>
<dbReference type="Proteomes" id="UP001228376">
    <property type="component" value="Unassembled WGS sequence"/>
</dbReference>
<accession>A0ABU5CMR1</accession>
<name>A0ABU5CMR1_9BACI</name>
<organism evidence="2 3">
    <name type="scientific">Tigheibacillus jepli</name>
    <dbReference type="NCBI Taxonomy" id="3035914"/>
    <lineage>
        <taxon>Bacteria</taxon>
        <taxon>Bacillati</taxon>
        <taxon>Bacillota</taxon>
        <taxon>Bacilli</taxon>
        <taxon>Bacillales</taxon>
        <taxon>Bacillaceae</taxon>
        <taxon>Tigheibacillus</taxon>
    </lineage>
</organism>
<evidence type="ECO:0000313" key="2">
    <source>
        <dbReference type="EMBL" id="MDY0406733.1"/>
    </source>
</evidence>
<dbReference type="SUPFAM" id="SSF63520">
    <property type="entry name" value="PTS-regulatory domain, PRD"/>
    <property type="match status" value="1"/>
</dbReference>
<dbReference type="InterPro" id="IPR036634">
    <property type="entry name" value="PRD_sf"/>
</dbReference>
<proteinExistence type="predicted"/>
<evidence type="ECO:0000313" key="3">
    <source>
        <dbReference type="Proteomes" id="UP001228376"/>
    </source>
</evidence>
<keyword evidence="3" id="KW-1185">Reference proteome</keyword>
<dbReference type="Pfam" id="PF00874">
    <property type="entry name" value="PRD"/>
    <property type="match status" value="1"/>
</dbReference>
<dbReference type="EMBL" id="JAROCA020000002">
    <property type="protein sequence ID" value="MDY0406733.1"/>
    <property type="molecule type" value="Genomic_DNA"/>
</dbReference>
<gene>
    <name evidence="2" type="ORF">P5G51_016430</name>
</gene>
<evidence type="ECO:0000259" key="1">
    <source>
        <dbReference type="PROSITE" id="PS51372"/>
    </source>
</evidence>
<dbReference type="PROSITE" id="PS51372">
    <property type="entry name" value="PRD_2"/>
    <property type="match status" value="1"/>
</dbReference>
<dbReference type="RefSeq" id="WP_306066700.1">
    <property type="nucleotide sequence ID" value="NZ_JAROCA020000002.1"/>
</dbReference>
<reference evidence="2 3" key="1">
    <citation type="submission" date="2023-10" db="EMBL/GenBank/DDBJ databases">
        <title>179-bfca-hs.</title>
        <authorList>
            <person name="Miliotis G."/>
            <person name="Sengupta P."/>
            <person name="Hameed A."/>
            <person name="Chuvochina M."/>
            <person name="Mcdonagh F."/>
            <person name="Simpson A.C."/>
            <person name="Singh N.K."/>
            <person name="Rekha P.D."/>
            <person name="Raman K."/>
            <person name="Hugenholtz P."/>
            <person name="Venkateswaran K."/>
        </authorList>
    </citation>
    <scope>NUCLEOTIDE SEQUENCE [LARGE SCALE GENOMIC DNA]</scope>
    <source>
        <strain evidence="2 3">179-BFC-A-HS</strain>
    </source>
</reference>
<dbReference type="InterPro" id="IPR011608">
    <property type="entry name" value="PRD"/>
</dbReference>